<protein>
    <recommendedName>
        <fullName evidence="2">chitin synthase</fullName>
        <ecNumber evidence="2">2.4.1.16</ecNumber>
    </recommendedName>
</protein>
<dbReference type="CDD" id="cd04190">
    <property type="entry name" value="Chitin_synth_C"/>
    <property type="match status" value="1"/>
</dbReference>
<reference evidence="15" key="1">
    <citation type="submission" date="2017-02" db="UniProtKB">
        <authorList>
            <consortium name="WormBaseParasite"/>
        </authorList>
    </citation>
    <scope>IDENTIFICATION</scope>
</reference>
<evidence type="ECO:0000256" key="5">
    <source>
        <dbReference type="ARBA" id="ARBA00022679"/>
    </source>
</evidence>
<feature type="transmembrane region" description="Helical" evidence="13">
    <location>
        <begin position="1261"/>
        <end position="1282"/>
    </location>
</feature>
<dbReference type="InterPro" id="IPR029044">
    <property type="entry name" value="Nucleotide-diphossugar_trans"/>
</dbReference>
<feature type="transmembrane region" description="Helical" evidence="13">
    <location>
        <begin position="1005"/>
        <end position="1031"/>
    </location>
</feature>
<feature type="transmembrane region" description="Helical" evidence="13">
    <location>
        <begin position="888"/>
        <end position="913"/>
    </location>
</feature>
<feature type="transmembrane region" description="Helical" evidence="13">
    <location>
        <begin position="37"/>
        <end position="59"/>
    </location>
</feature>
<dbReference type="Pfam" id="PF03142">
    <property type="entry name" value="Chitin_synth_2"/>
    <property type="match status" value="1"/>
</dbReference>
<keyword evidence="3" id="KW-1003">Cell membrane</keyword>
<feature type="transmembrane region" description="Helical" evidence="13">
    <location>
        <begin position="455"/>
        <end position="474"/>
    </location>
</feature>
<feature type="transmembrane region" description="Helical" evidence="13">
    <location>
        <begin position="369"/>
        <end position="388"/>
    </location>
</feature>
<comment type="catalytic activity">
    <reaction evidence="12">
        <text>[(1-&gt;4)-N-acetyl-beta-D-glucosaminyl](n) + UDP-N-acetyl-alpha-D-glucosamine = [(1-&gt;4)-N-acetyl-beta-D-glucosaminyl](n+1) + UDP + H(+)</text>
        <dbReference type="Rhea" id="RHEA:16637"/>
        <dbReference type="Rhea" id="RHEA-COMP:9593"/>
        <dbReference type="Rhea" id="RHEA-COMP:9595"/>
        <dbReference type="ChEBI" id="CHEBI:15378"/>
        <dbReference type="ChEBI" id="CHEBI:17029"/>
        <dbReference type="ChEBI" id="CHEBI:57705"/>
        <dbReference type="ChEBI" id="CHEBI:58223"/>
        <dbReference type="EC" id="2.4.1.16"/>
    </reaction>
</comment>
<comment type="similarity">
    <text evidence="11">Belongs to the chitin synthase family. Class IV subfamily.</text>
</comment>
<feature type="transmembrane region" description="Helical" evidence="13">
    <location>
        <begin position="264"/>
        <end position="284"/>
    </location>
</feature>
<evidence type="ECO:0000313" key="15">
    <source>
        <dbReference type="WBParaSite" id="EVEC_0000350601-mRNA-1"/>
    </source>
</evidence>
<feature type="transmembrane region" description="Helical" evidence="13">
    <location>
        <begin position="1208"/>
        <end position="1226"/>
    </location>
</feature>
<accession>A0A0N4V0Q6</accession>
<evidence type="ECO:0000259" key="14">
    <source>
        <dbReference type="Pfam" id="PF23000"/>
    </source>
</evidence>
<dbReference type="GO" id="GO:0004100">
    <property type="term" value="F:chitin synthase activity"/>
    <property type="evidence" value="ECO:0007669"/>
    <property type="project" value="UniProtKB-EC"/>
</dbReference>
<evidence type="ECO:0000256" key="6">
    <source>
        <dbReference type="ARBA" id="ARBA00022692"/>
    </source>
</evidence>
<keyword evidence="10" id="KW-0325">Glycoprotein</keyword>
<evidence type="ECO:0000256" key="4">
    <source>
        <dbReference type="ARBA" id="ARBA00022676"/>
    </source>
</evidence>
<feature type="transmembrane region" description="Helical" evidence="13">
    <location>
        <begin position="155"/>
        <end position="175"/>
    </location>
</feature>
<feature type="transmembrane region" description="Helical" evidence="13">
    <location>
        <begin position="925"/>
        <end position="944"/>
    </location>
</feature>
<comment type="subcellular location">
    <subcellularLocation>
        <location evidence="1">Cell membrane</location>
        <topology evidence="1">Multi-pass membrane protein</topology>
    </subcellularLocation>
</comment>
<evidence type="ECO:0000256" key="12">
    <source>
        <dbReference type="ARBA" id="ARBA00048014"/>
    </source>
</evidence>
<dbReference type="GO" id="GO:0005886">
    <property type="term" value="C:plasma membrane"/>
    <property type="evidence" value="ECO:0007669"/>
    <property type="project" value="UniProtKB-SubCell"/>
</dbReference>
<sequence length="1373" mass="156872">MADEPVTWNAFRSQSREVGMNVQMKPWMIRTLRLTKLIVHFQFLFYIVGHILVIAGAAASKLWVTLLATNVKQKQLKIGIKHYKACTRKKASFCSGSINNAYQPFYGGSFSGADERDFAAVLLFCLWLIQLIPELFAGLQALWRLNSKKSGKISFLVIAVECSRTIGNSLLFFIVFPELDILRCILLSVFAAYIPFYQAASNRIRRAFYPVNTYVLREDYVYYGFSSLARRSSFLMSSSRWTMLLLIVLSSSYLWPVMGARLRYTFVIPFALLFSAIGFWDAWVQPYHAASAFHILYEVSAGQLRALLCCHRCLKYGFRKLTASTRCLVSLCRFVLSTLILSLSPHMKWSRCWKQILSEKSDEDIDESSFTSSSITLAFAVIVINFFLRTSSRLLAATNMRIASSLHPLFIVPPILVAFSYFNSYVTPFCGLPFISSSKKEIGLLWQSFSRNWPGTPFSDILVTWAWVIAYLFWARRHVKSPEFEENSEIIDSMTPVVNGLFIEQSLVVYRHSINNKVVDLDVEENEEKYEGGGKDVTDDDVDKTITLYACATMWHETRNEMKQMVMSIMRVDKERSLIMAGKSIGRLKFRFEAHIFFDDAWEDQEECGRVPNEYFKTLFNLLIELTSCENNDSKYVNARVLVNTPYGGRFVIRLPEGTLLYVHLKDKKLIRNKKRWSQVMYMYYLLGHRIMDSPRSVEDRQLDADNTYILAIDGDSKFQPSSVLKLLQLLDSKKDIGCACGRIHPLGNGMMVWYQKFEYAIAHWLQKAAEHAYGCVLCAPGCFSMFRASALMDDNVMHKYTKKPSEPRHFLQYDQGEDRWLSTLLLKQGYRIEYEAAADAETYAPEGFNEFYNQRRRWTPSSVANTIDLLADYKRACANNNSISKLYIAYQSIVTGCACFGPGIMFTMIVYSMSAVFQVHSDTVLKYNAIPLLLYIVVCFVGEPKHQLALAKILSVVYAFIMVAVSVATACETALQTIFAPTAFFALVMSAMFIGAAAMHPQEFYNIIYGFPFFLMIPCTFLFMALYSLINLHVMNWGTRESAKKKEEEEKSGGSILRRLSRRFSKKNLLRSLSALKGRKFLAPNISDLERRINELERVVEDVDEKPQEKFATPAAKLKILTTPETNGSTSTASTISSSARNVRRVTENRFMWMEQEYLQICTRGRLSPSEQSFWNELIDNYLKPHVMSPEESKRAADGLIGMRNQIATLVLMINGLFVLTIYLVQKHKDILKGFSYKKWDEKKGKGYIEVYGGLNLEPVGLVILTILMGILLVQIIGMFIHRLNTVIGAMNEISFLEDYGNYEGNDYDEMKILDNARQMVDTVYYINVHGPGGYVRAAKESAVTSVVYKLQRSRLAKRMEKPSIPTRVGFD</sequence>
<dbReference type="InterPro" id="IPR055120">
    <property type="entry name" value="Chs-1/2_IV_N"/>
</dbReference>
<evidence type="ECO:0000256" key="1">
    <source>
        <dbReference type="ARBA" id="ARBA00004651"/>
    </source>
</evidence>
<keyword evidence="9 13" id="KW-0472">Membrane</keyword>
<evidence type="ECO:0000256" key="8">
    <source>
        <dbReference type="ARBA" id="ARBA00023054"/>
    </source>
</evidence>
<keyword evidence="4" id="KW-0328">Glycosyltransferase</keyword>
<proteinExistence type="inferred from homology"/>
<dbReference type="InterPro" id="IPR004835">
    <property type="entry name" value="Chitin_synth"/>
</dbReference>
<evidence type="ECO:0000256" key="3">
    <source>
        <dbReference type="ARBA" id="ARBA00022475"/>
    </source>
</evidence>
<keyword evidence="8" id="KW-0175">Coiled coil</keyword>
<feature type="transmembrane region" description="Helical" evidence="13">
    <location>
        <begin position="950"/>
        <end position="972"/>
    </location>
</feature>
<dbReference type="GO" id="GO:0006031">
    <property type="term" value="P:chitin biosynthetic process"/>
    <property type="evidence" value="ECO:0007669"/>
    <property type="project" value="TreeGrafter"/>
</dbReference>
<keyword evidence="5" id="KW-0808">Transferase</keyword>
<name>A0A0N4V0Q6_ENTVE</name>
<evidence type="ECO:0000256" key="2">
    <source>
        <dbReference type="ARBA" id="ARBA00012543"/>
    </source>
</evidence>
<organism evidence="15">
    <name type="scientific">Enterobius vermicularis</name>
    <name type="common">Human pinworm</name>
    <dbReference type="NCBI Taxonomy" id="51028"/>
    <lineage>
        <taxon>Eukaryota</taxon>
        <taxon>Metazoa</taxon>
        <taxon>Ecdysozoa</taxon>
        <taxon>Nematoda</taxon>
        <taxon>Chromadorea</taxon>
        <taxon>Rhabditida</taxon>
        <taxon>Spirurina</taxon>
        <taxon>Oxyuridomorpha</taxon>
        <taxon>Oxyuroidea</taxon>
        <taxon>Oxyuridae</taxon>
        <taxon>Enterobius</taxon>
    </lineage>
</organism>
<evidence type="ECO:0000256" key="10">
    <source>
        <dbReference type="ARBA" id="ARBA00023180"/>
    </source>
</evidence>
<evidence type="ECO:0000256" key="7">
    <source>
        <dbReference type="ARBA" id="ARBA00022989"/>
    </source>
</evidence>
<feature type="transmembrane region" description="Helical" evidence="13">
    <location>
        <begin position="409"/>
        <end position="435"/>
    </location>
</feature>
<evidence type="ECO:0000256" key="13">
    <source>
        <dbReference type="SAM" id="Phobius"/>
    </source>
</evidence>
<dbReference type="PANTHER" id="PTHR22914">
    <property type="entry name" value="CHITIN SYNTHASE"/>
    <property type="match status" value="1"/>
</dbReference>
<dbReference type="EC" id="2.4.1.16" evidence="2"/>
<keyword evidence="6 13" id="KW-0812">Transmembrane</keyword>
<feature type="transmembrane region" description="Helical" evidence="13">
    <location>
        <begin position="979"/>
        <end position="999"/>
    </location>
</feature>
<dbReference type="PANTHER" id="PTHR22914:SF12">
    <property type="entry name" value="CHITIN SYNTHASE CHS-1"/>
    <property type="match status" value="1"/>
</dbReference>
<feature type="domain" description="Chitin synthase chs-1/2 N-terminal putative transporter" evidence="14">
    <location>
        <begin position="25"/>
        <end position="475"/>
    </location>
</feature>
<dbReference type="FunFam" id="3.90.550.10:FF:000139">
    <property type="entry name" value="Chitin synthase 8"/>
    <property type="match status" value="1"/>
</dbReference>
<keyword evidence="7 13" id="KW-1133">Transmembrane helix</keyword>
<feature type="transmembrane region" description="Helical" evidence="13">
    <location>
        <begin position="181"/>
        <end position="200"/>
    </location>
</feature>
<dbReference type="Pfam" id="PF23000">
    <property type="entry name" value="ChitinSynthase_IV_N"/>
    <property type="match status" value="1"/>
</dbReference>
<dbReference type="SUPFAM" id="SSF53448">
    <property type="entry name" value="Nucleotide-diphospho-sugar transferases"/>
    <property type="match status" value="1"/>
</dbReference>
<evidence type="ECO:0000256" key="11">
    <source>
        <dbReference type="ARBA" id="ARBA00046329"/>
    </source>
</evidence>
<dbReference type="WBParaSite" id="EVEC_0000350601-mRNA-1">
    <property type="protein sequence ID" value="EVEC_0000350601-mRNA-1"/>
    <property type="gene ID" value="EVEC_0000350601"/>
</dbReference>
<evidence type="ECO:0000256" key="9">
    <source>
        <dbReference type="ARBA" id="ARBA00023136"/>
    </source>
</evidence>
<feature type="transmembrane region" description="Helical" evidence="13">
    <location>
        <begin position="118"/>
        <end position="143"/>
    </location>
</feature>